<comment type="caution">
    <text evidence="2">The sequence shown here is derived from an EMBL/GenBank/DDBJ whole genome shotgun (WGS) entry which is preliminary data.</text>
</comment>
<accession>A0A8T2ZND5</accession>
<keyword evidence="3" id="KW-1185">Reference proteome</keyword>
<keyword evidence="1" id="KW-0472">Membrane</keyword>
<keyword evidence="1" id="KW-1133">Transmembrane helix</keyword>
<organism evidence="2 3">
    <name type="scientific">Populus deltoides</name>
    <name type="common">Eastern poplar</name>
    <name type="synonym">Eastern cottonwood</name>
    <dbReference type="NCBI Taxonomy" id="3696"/>
    <lineage>
        <taxon>Eukaryota</taxon>
        <taxon>Viridiplantae</taxon>
        <taxon>Streptophyta</taxon>
        <taxon>Embryophyta</taxon>
        <taxon>Tracheophyta</taxon>
        <taxon>Spermatophyta</taxon>
        <taxon>Magnoliopsida</taxon>
        <taxon>eudicotyledons</taxon>
        <taxon>Gunneridae</taxon>
        <taxon>Pentapetalae</taxon>
        <taxon>rosids</taxon>
        <taxon>fabids</taxon>
        <taxon>Malpighiales</taxon>
        <taxon>Salicaceae</taxon>
        <taxon>Saliceae</taxon>
        <taxon>Populus</taxon>
    </lineage>
</organism>
<keyword evidence="1" id="KW-0812">Transmembrane</keyword>
<dbReference type="EMBL" id="JACEGQ020000001">
    <property type="protein sequence ID" value="KAH8518811.1"/>
    <property type="molecule type" value="Genomic_DNA"/>
</dbReference>
<gene>
    <name evidence="2" type="ORF">H0E87_000610</name>
</gene>
<evidence type="ECO:0000313" key="3">
    <source>
        <dbReference type="Proteomes" id="UP000807159"/>
    </source>
</evidence>
<feature type="transmembrane region" description="Helical" evidence="1">
    <location>
        <begin position="6"/>
        <end position="30"/>
    </location>
</feature>
<reference evidence="2" key="1">
    <citation type="journal article" date="2021" name="J. Hered.">
        <title>Genome Assembly of Salicaceae Populus deltoides (Eastern Cottonwood) I-69 Based on Nanopore Sequencing and Hi-C Technologies.</title>
        <authorList>
            <person name="Bai S."/>
            <person name="Wu H."/>
            <person name="Zhang J."/>
            <person name="Pan Z."/>
            <person name="Zhao W."/>
            <person name="Li Z."/>
            <person name="Tong C."/>
        </authorList>
    </citation>
    <scope>NUCLEOTIDE SEQUENCE</scope>
    <source>
        <tissue evidence="2">Leaf</tissue>
    </source>
</reference>
<protein>
    <submittedName>
        <fullName evidence="2">Uncharacterized protein</fullName>
    </submittedName>
</protein>
<feature type="non-terminal residue" evidence="2">
    <location>
        <position position="1"/>
    </location>
</feature>
<name>A0A8T2ZND5_POPDE</name>
<proteinExistence type="predicted"/>
<evidence type="ECO:0000313" key="2">
    <source>
        <dbReference type="EMBL" id="KAH8518811.1"/>
    </source>
</evidence>
<evidence type="ECO:0000256" key="1">
    <source>
        <dbReference type="SAM" id="Phobius"/>
    </source>
</evidence>
<dbReference type="AlphaFoldDB" id="A0A8T2ZND5"/>
<dbReference type="Proteomes" id="UP000807159">
    <property type="component" value="Chromosome 1"/>
</dbReference>
<sequence>YQRGTFGFRAITCMLPVIHGIMGLFHMVLFKASSFSGYGHLLALDLSVSDQNEEYKLEEFREAEDPNFAELVHDKSLAIKHHDSFPTVISPGIQWPEATNGSNSRHSLMYMFL</sequence>